<name>A0A6C0B430_9ZZZZ</name>
<feature type="domain" description="Major capsid protein N-terminal" evidence="2">
    <location>
        <begin position="33"/>
        <end position="279"/>
    </location>
</feature>
<dbReference type="SUPFAM" id="SSF49749">
    <property type="entry name" value="Group II dsDNA viruses VP"/>
    <property type="match status" value="3"/>
</dbReference>
<dbReference type="Pfam" id="PF04451">
    <property type="entry name" value="Capsid_NCLDV"/>
    <property type="match status" value="2"/>
</dbReference>
<dbReference type="InterPro" id="IPR031654">
    <property type="entry name" value="Capsid_N"/>
</dbReference>
<dbReference type="EMBL" id="MN739069">
    <property type="protein sequence ID" value="QHS86977.1"/>
    <property type="molecule type" value="Genomic_DNA"/>
</dbReference>
<proteinExistence type="predicted"/>
<sequence length="498" mass="56298">MLFYNNYMGGGALMQLVANGSQDIYLTGNPEMTYFRAVYRRHTNFAKESILQNTVGTLQQGSKFSVTIGRHGDLLNDIYVVIKRKTFEVPSTDMLKIDFEDCSGNFYYPSAGYNFLEYVEVEIGGQVIDKHYGDWLNIWTDLTEPNDKKMLLNQMLYGKTRLFSRKADIFKDGDIYLPLKFWFCNNPGLALPLIALQYHEVKLNFSLTPSCFSANSTVYFNGPSGAHRGGTASASSTVETTVDVSGHSHPMEVKYPLTIPLSTNIIDELSVYADYIFLDTAERRKFAKVKHEYLFEQIQTQGPTSILPTADKETVDLRFNHPIKEVVWTLDDAAPSICAPACNTKKYEIIKAGLLQLNGKDRFQKRNGSYFTLAQRYQHHSGSPLKYLFEALYSGDLRGFKKNWGEFTGSRIPSEAIHLYSFALHPEKNIPSGSCNFSRLDNVVLELDFFTGQGSNPCLGSSRPCYYDAPNKRTLWVYGINYNILRIMGGMGGLVYCN</sequence>
<evidence type="ECO:0000259" key="1">
    <source>
        <dbReference type="Pfam" id="PF04451"/>
    </source>
</evidence>
<reference evidence="3" key="1">
    <citation type="journal article" date="2020" name="Nature">
        <title>Giant virus diversity and host interactions through global metagenomics.</title>
        <authorList>
            <person name="Schulz F."/>
            <person name="Roux S."/>
            <person name="Paez-Espino D."/>
            <person name="Jungbluth S."/>
            <person name="Walsh D.A."/>
            <person name="Denef V.J."/>
            <person name="McMahon K.D."/>
            <person name="Konstantinidis K.T."/>
            <person name="Eloe-Fadrosh E.A."/>
            <person name="Kyrpides N.C."/>
            <person name="Woyke T."/>
        </authorList>
    </citation>
    <scope>NUCLEOTIDE SEQUENCE</scope>
    <source>
        <strain evidence="3">GVMAG-M-3300009422-16</strain>
    </source>
</reference>
<organism evidence="3">
    <name type="scientific">viral metagenome</name>
    <dbReference type="NCBI Taxonomy" id="1070528"/>
    <lineage>
        <taxon>unclassified sequences</taxon>
        <taxon>metagenomes</taxon>
        <taxon>organismal metagenomes</taxon>
    </lineage>
</organism>
<dbReference type="Gene3D" id="2.70.9.20">
    <property type="entry name" value="Major capsid protein Vp54"/>
    <property type="match status" value="1"/>
</dbReference>
<dbReference type="Gene3D" id="2.70.9.10">
    <property type="entry name" value="Adenovirus Type 2 Hexon, domain 4"/>
    <property type="match status" value="1"/>
</dbReference>
<dbReference type="AlphaFoldDB" id="A0A6C0B430"/>
<evidence type="ECO:0000259" key="2">
    <source>
        <dbReference type="Pfam" id="PF16903"/>
    </source>
</evidence>
<dbReference type="Pfam" id="PF16903">
    <property type="entry name" value="Capsid_N"/>
    <property type="match status" value="1"/>
</dbReference>
<evidence type="ECO:0008006" key="4">
    <source>
        <dbReference type="Google" id="ProtNLM"/>
    </source>
</evidence>
<feature type="domain" description="Major capsid protein C-terminal" evidence="1">
    <location>
        <begin position="410"/>
        <end position="493"/>
    </location>
</feature>
<dbReference type="InterPro" id="IPR038519">
    <property type="entry name" value="MCP_C_sf"/>
</dbReference>
<protein>
    <recommendedName>
        <fullName evidence="4">Major capsid protein N-terminal domain-containing protein</fullName>
    </recommendedName>
</protein>
<dbReference type="GO" id="GO:0005198">
    <property type="term" value="F:structural molecule activity"/>
    <property type="evidence" value="ECO:0007669"/>
    <property type="project" value="InterPro"/>
</dbReference>
<accession>A0A6C0B430</accession>
<feature type="domain" description="Major capsid protein C-terminal" evidence="1">
    <location>
        <begin position="282"/>
        <end position="389"/>
    </location>
</feature>
<evidence type="ECO:0000313" key="3">
    <source>
        <dbReference type="EMBL" id="QHS86977.1"/>
    </source>
</evidence>
<dbReference type="InterPro" id="IPR016112">
    <property type="entry name" value="VP_dsDNA_II"/>
</dbReference>
<dbReference type="InterPro" id="IPR007542">
    <property type="entry name" value="MCP_C"/>
</dbReference>